<protein>
    <submittedName>
        <fullName evidence="13">Methyl-accepting chemotaxis protein</fullName>
    </submittedName>
</protein>
<dbReference type="SUPFAM" id="SSF58104">
    <property type="entry name" value="Methyl-accepting chemotaxis protein (MCP) signaling domain"/>
    <property type="match status" value="1"/>
</dbReference>
<dbReference type="Pfam" id="PF02743">
    <property type="entry name" value="dCache_1"/>
    <property type="match status" value="1"/>
</dbReference>
<evidence type="ECO:0000256" key="4">
    <source>
        <dbReference type="ARBA" id="ARBA00022692"/>
    </source>
</evidence>
<evidence type="ECO:0000259" key="12">
    <source>
        <dbReference type="PROSITE" id="PS50885"/>
    </source>
</evidence>
<dbReference type="OrthoDB" id="597657at2"/>
<dbReference type="InterPro" id="IPR003660">
    <property type="entry name" value="HAMP_dom"/>
</dbReference>
<sequence length="711" mass="78817">MKHRALNNKKSSKRSNKSSVINNLKIKNKLLVLVVIAGLVPIILLSGLSIRIASNEIQMEVLMRNQLFTNLTVDRLNEYFYNREGDGDILAGSKMVRQGIERMNTFNTSQEEETEIMAEFHNYLSNAIEKYQYTDIFLTNMYGEVIFSNRYEKNHIAPLVFSGNFVGKAMAGQQNWSQLFWNSFIKDNLMVLSTPVYSNNMKSTIGTLNIVLNQSRLNEILHNGIEKVGRTGDVYLIDSEGLLLTNTLRGQYIEDAALKEVLNTRAVEFLSEPIDQGDQDFNMSDVYMGYMGKTVIGNLSVAKIGENFVGLIIEVEEAEAYKGVDGLRSALLLIALVILVICAAIALKLALSISKPIGEVIEVTKEIANYNLRNQIDIEEVKRKDEIGDLERAIIKINNNLKAIIIEVEKSAGLVASSAEELKVNSQQASLAAEEVAVNITSIAEGSWNQTQSAKQSSSKTKELSFIIFADIKKLEAMTHATNKVSELVESGLQIVEDLSKTTLLSSKLHEEAHAKIQKTSESSLKIEEASKLILEIANKTNLLALNAAIEAARAGEHGKGFTVVAEEIRKLAVESKESTGIIENIINNLRIDNEEVIKAIESLVNIAKNQAAGVHVTREKYLVIAKAMDETLLKVTHLNESSLSKDKMRIEVEEKIQELANLSELNSTTTEEVSASMEEQSASMEEIQNASERLTTLSKGLLVIVSEFKI</sequence>
<dbReference type="Gene3D" id="6.10.340.10">
    <property type="match status" value="1"/>
</dbReference>
<comment type="similarity">
    <text evidence="8">Belongs to the methyl-accepting chemotaxis (MCP) protein family.</text>
</comment>
<evidence type="ECO:0000256" key="1">
    <source>
        <dbReference type="ARBA" id="ARBA00004651"/>
    </source>
</evidence>
<dbReference type="InterPro" id="IPR033479">
    <property type="entry name" value="dCache_1"/>
</dbReference>
<dbReference type="CDD" id="cd06225">
    <property type="entry name" value="HAMP"/>
    <property type="match status" value="1"/>
</dbReference>
<evidence type="ECO:0000259" key="11">
    <source>
        <dbReference type="PROSITE" id="PS50111"/>
    </source>
</evidence>
<evidence type="ECO:0000256" key="3">
    <source>
        <dbReference type="ARBA" id="ARBA00022500"/>
    </source>
</evidence>
<evidence type="ECO:0000256" key="6">
    <source>
        <dbReference type="ARBA" id="ARBA00023136"/>
    </source>
</evidence>
<evidence type="ECO:0000256" key="10">
    <source>
        <dbReference type="SAM" id="Coils"/>
    </source>
</evidence>
<keyword evidence="3" id="KW-0145">Chemotaxis</keyword>
<reference evidence="13 14" key="1">
    <citation type="submission" date="2016-10" db="EMBL/GenBank/DDBJ databases">
        <authorList>
            <person name="de Groot N.N."/>
        </authorList>
    </citation>
    <scope>NUCLEOTIDE SEQUENCE [LARGE SCALE GENOMIC DNA]</scope>
    <source>
        <strain evidence="13 14">DSM 18978</strain>
    </source>
</reference>
<evidence type="ECO:0000256" key="7">
    <source>
        <dbReference type="ARBA" id="ARBA00023224"/>
    </source>
</evidence>
<dbReference type="PANTHER" id="PTHR32089:SF112">
    <property type="entry name" value="LYSOZYME-LIKE PROTEIN-RELATED"/>
    <property type="match status" value="1"/>
</dbReference>
<dbReference type="STRING" id="1120976.SAMN03080606_01213"/>
<feature type="coiled-coil region" evidence="10">
    <location>
        <begin position="646"/>
        <end position="673"/>
    </location>
</feature>
<keyword evidence="4" id="KW-0812">Transmembrane</keyword>
<keyword evidence="6" id="KW-0472">Membrane</keyword>
<gene>
    <name evidence="13" type="ORF">SAMN03080606_01213</name>
</gene>
<dbReference type="PROSITE" id="PS50111">
    <property type="entry name" value="CHEMOTAXIS_TRANSDUC_2"/>
    <property type="match status" value="1"/>
</dbReference>
<dbReference type="SMART" id="SM00283">
    <property type="entry name" value="MA"/>
    <property type="match status" value="1"/>
</dbReference>
<dbReference type="EMBL" id="FMUS01000006">
    <property type="protein sequence ID" value="SCY29896.1"/>
    <property type="molecule type" value="Genomic_DNA"/>
</dbReference>
<dbReference type="AlphaFoldDB" id="A0A1G5ESC3"/>
<dbReference type="PROSITE" id="PS50885">
    <property type="entry name" value="HAMP"/>
    <property type="match status" value="1"/>
</dbReference>
<comment type="subcellular location">
    <subcellularLocation>
        <location evidence="1">Cell membrane</location>
        <topology evidence="1">Multi-pass membrane protein</topology>
    </subcellularLocation>
</comment>
<dbReference type="Pfam" id="PF00015">
    <property type="entry name" value="MCPsignal"/>
    <property type="match status" value="1"/>
</dbReference>
<feature type="domain" description="HAMP" evidence="12">
    <location>
        <begin position="351"/>
        <end position="406"/>
    </location>
</feature>
<keyword evidence="2" id="KW-1003">Cell membrane</keyword>
<name>A0A1G5ESC3_9FIRM</name>
<accession>A0A1G5ESC3</accession>
<dbReference type="GO" id="GO:0006935">
    <property type="term" value="P:chemotaxis"/>
    <property type="evidence" value="ECO:0007669"/>
    <property type="project" value="UniProtKB-KW"/>
</dbReference>
<keyword evidence="5" id="KW-1133">Transmembrane helix</keyword>
<evidence type="ECO:0000256" key="5">
    <source>
        <dbReference type="ARBA" id="ARBA00022989"/>
    </source>
</evidence>
<dbReference type="GO" id="GO:0005886">
    <property type="term" value="C:plasma membrane"/>
    <property type="evidence" value="ECO:0007669"/>
    <property type="project" value="UniProtKB-SubCell"/>
</dbReference>
<keyword evidence="7 9" id="KW-0807">Transducer</keyword>
<dbReference type="PANTHER" id="PTHR32089">
    <property type="entry name" value="METHYL-ACCEPTING CHEMOTAXIS PROTEIN MCPB"/>
    <property type="match status" value="1"/>
</dbReference>
<organism evidence="13 14">
    <name type="scientific">Alkaliphilus peptidifermentans DSM 18978</name>
    <dbReference type="NCBI Taxonomy" id="1120976"/>
    <lineage>
        <taxon>Bacteria</taxon>
        <taxon>Bacillati</taxon>
        <taxon>Bacillota</taxon>
        <taxon>Clostridia</taxon>
        <taxon>Peptostreptococcales</taxon>
        <taxon>Natronincolaceae</taxon>
        <taxon>Alkaliphilus</taxon>
    </lineage>
</organism>
<evidence type="ECO:0000256" key="8">
    <source>
        <dbReference type="ARBA" id="ARBA00029447"/>
    </source>
</evidence>
<evidence type="ECO:0000256" key="9">
    <source>
        <dbReference type="PROSITE-ProRule" id="PRU00284"/>
    </source>
</evidence>
<feature type="domain" description="Methyl-accepting transducer" evidence="11">
    <location>
        <begin position="425"/>
        <end position="682"/>
    </location>
</feature>
<evidence type="ECO:0000313" key="13">
    <source>
        <dbReference type="EMBL" id="SCY29896.1"/>
    </source>
</evidence>
<proteinExistence type="inferred from homology"/>
<dbReference type="RefSeq" id="WP_091541163.1">
    <property type="nucleotide sequence ID" value="NZ_FMUS01000006.1"/>
</dbReference>
<dbReference type="Pfam" id="PF00672">
    <property type="entry name" value="HAMP"/>
    <property type="match status" value="1"/>
</dbReference>
<evidence type="ECO:0000313" key="14">
    <source>
        <dbReference type="Proteomes" id="UP000198636"/>
    </source>
</evidence>
<keyword evidence="10" id="KW-0175">Coiled coil</keyword>
<dbReference type="Proteomes" id="UP000198636">
    <property type="component" value="Unassembled WGS sequence"/>
</dbReference>
<dbReference type="Gene3D" id="1.10.287.950">
    <property type="entry name" value="Methyl-accepting chemotaxis protein"/>
    <property type="match status" value="1"/>
</dbReference>
<keyword evidence="14" id="KW-1185">Reference proteome</keyword>
<dbReference type="InterPro" id="IPR004089">
    <property type="entry name" value="MCPsignal_dom"/>
</dbReference>
<evidence type="ECO:0000256" key="2">
    <source>
        <dbReference type="ARBA" id="ARBA00022475"/>
    </source>
</evidence>
<dbReference type="GO" id="GO:0007165">
    <property type="term" value="P:signal transduction"/>
    <property type="evidence" value="ECO:0007669"/>
    <property type="project" value="UniProtKB-KW"/>
</dbReference>